<dbReference type="EMBL" id="CP040899">
    <property type="protein sequence ID" value="QDB78674.1"/>
    <property type="molecule type" value="Genomic_DNA"/>
</dbReference>
<evidence type="ECO:0000256" key="4">
    <source>
        <dbReference type="ARBA" id="ARBA00022989"/>
    </source>
</evidence>
<keyword evidence="10" id="KW-1185">Reference proteome</keyword>
<dbReference type="InterPro" id="IPR003838">
    <property type="entry name" value="ABC3_permease_C"/>
</dbReference>
<dbReference type="PANTHER" id="PTHR30572">
    <property type="entry name" value="MEMBRANE COMPONENT OF TRANSPORTER-RELATED"/>
    <property type="match status" value="1"/>
</dbReference>
<feature type="transmembrane region" description="Helical" evidence="7">
    <location>
        <begin position="735"/>
        <end position="763"/>
    </location>
</feature>
<evidence type="ECO:0000256" key="6">
    <source>
        <dbReference type="ARBA" id="ARBA00038076"/>
    </source>
</evidence>
<evidence type="ECO:0000256" key="1">
    <source>
        <dbReference type="ARBA" id="ARBA00004651"/>
    </source>
</evidence>
<keyword evidence="2" id="KW-1003">Cell membrane</keyword>
<evidence type="ECO:0000256" key="2">
    <source>
        <dbReference type="ARBA" id="ARBA00022475"/>
    </source>
</evidence>
<keyword evidence="3 7" id="KW-0812">Transmembrane</keyword>
<accession>A0ABX5VNP8</accession>
<sequence length="866" mass="88437">MLRLTLTQMRRSTGRLLAAGLAIMIGTAFIAATLLGTAVIRDTTYSAVTADIGDADVVVQSGDDLLTPEQLDEVRALPGVSVADGQVTMFGSIVAGGRQDWSAVDAVGSPGLSGVTVLDGTLPTAQGEVALTASSADRLEVEVGDALTMSTEIYLPPPPGAKDSMPFVDAELTVAGILQDPSALVGMGNTALVTPAQRDAWVVQADRELAFSEILVRAADGAEPAAVAAAVSAELPNAAVRTGEEYAQQTLQDLTGQAYALTAVILAFGALAMFVAAIVITNTFQVLVAQRTHTLALLRAVGATKRQIRRSVLTEALILGIVAGVAGLVLGTALAQGALWVLHAQELPFPVPSNVTITAAAVIVPIVTGALVTVLAALSPARAATVVSPLAALRPPEPPDPRGASRLRVVASLVLVLGGGAMVAAAPFLAGAESIDEETAVLGGLALGILGGFVSFAGVMLGMVFVVPTVVRGLGALARRAGGGTPARIATANAVRNPRRTAATATALVIGVTLVALMSTGAVSARSSLDSMLRSQFPVDLVVSSSAWDQETGLPGGLTPAQIETVERTENVEATLGIAEAQATFQTPQGEIETGVSLVDRAAAESIMRDSSLLDLLGEDTLLVGSGWARDVGLTDGQTVTLGDADLTLVVQGNGYTAFAPLSLREAIDPQAPVTELWARLSGEDQAATITTVSDRLTEAQAVATAQDPDARYDTPYVDGPAAQREIFEQVINTLLAIVVGLLGVAVVIALIGVANTLSLSVIERRRESALLRAMGLTRGQLRRMLAVEGVFLALAGVLIGAVLGLLYGWAGTAVILGRSGELALAVPWGYLGAIVVVALLAGFAASVLPARSAVRTPPVAALAAD</sequence>
<evidence type="ECO:0000256" key="3">
    <source>
        <dbReference type="ARBA" id="ARBA00022692"/>
    </source>
</evidence>
<name>A0ABX5VNP8_9MICO</name>
<comment type="subcellular location">
    <subcellularLocation>
        <location evidence="1">Cell membrane</location>
        <topology evidence="1">Multi-pass membrane protein</topology>
    </subcellularLocation>
</comment>
<evidence type="ECO:0000259" key="8">
    <source>
        <dbReference type="Pfam" id="PF02687"/>
    </source>
</evidence>
<feature type="transmembrane region" description="Helical" evidence="7">
    <location>
        <begin position="16"/>
        <end position="40"/>
    </location>
</feature>
<dbReference type="Pfam" id="PF02687">
    <property type="entry name" value="FtsX"/>
    <property type="match status" value="2"/>
</dbReference>
<evidence type="ECO:0000313" key="10">
    <source>
        <dbReference type="Proteomes" id="UP000313948"/>
    </source>
</evidence>
<keyword evidence="5 7" id="KW-0472">Membrane</keyword>
<feature type="transmembrane region" description="Helical" evidence="7">
    <location>
        <begin position="316"/>
        <end position="343"/>
    </location>
</feature>
<protein>
    <submittedName>
        <fullName evidence="9">FtsX-like permease family protein</fullName>
    </submittedName>
</protein>
<evidence type="ECO:0000256" key="5">
    <source>
        <dbReference type="ARBA" id="ARBA00023136"/>
    </source>
</evidence>
<feature type="transmembrane region" description="Helical" evidence="7">
    <location>
        <begin position="258"/>
        <end position="281"/>
    </location>
</feature>
<proteinExistence type="inferred from homology"/>
<comment type="similarity">
    <text evidence="6">Belongs to the ABC-4 integral membrane protein family.</text>
</comment>
<organism evidence="9 10">
    <name type="scientific">Georgenia wutianyii</name>
    <dbReference type="NCBI Taxonomy" id="2585135"/>
    <lineage>
        <taxon>Bacteria</taxon>
        <taxon>Bacillati</taxon>
        <taxon>Actinomycetota</taxon>
        <taxon>Actinomycetes</taxon>
        <taxon>Micrococcales</taxon>
        <taxon>Bogoriellaceae</taxon>
        <taxon>Georgenia</taxon>
    </lineage>
</organism>
<feature type="transmembrane region" description="Helical" evidence="7">
    <location>
        <begin position="784"/>
        <end position="809"/>
    </location>
</feature>
<dbReference type="PRINTS" id="PR00173">
    <property type="entry name" value="EDTRNSPORT"/>
</dbReference>
<reference evidence="9 10" key="1">
    <citation type="submission" date="2019-05" db="EMBL/GenBank/DDBJ databases">
        <title>Georgenia *** sp. nov., and Georgenia *** sp. nov., isolated from the intestinal contents of plateau pika (Ochotona curzoniae) in the Qinghai-Tibet plateau of China.</title>
        <authorList>
            <person name="Tian Z."/>
        </authorList>
    </citation>
    <scope>NUCLEOTIDE SEQUENCE [LARGE SCALE GENOMIC DNA]</scope>
    <source>
        <strain evidence="9 10">Z294</strain>
    </source>
</reference>
<feature type="transmembrane region" description="Helical" evidence="7">
    <location>
        <begin position="355"/>
        <end position="378"/>
    </location>
</feature>
<dbReference type="InterPro" id="IPR050250">
    <property type="entry name" value="Macrolide_Exporter_MacB"/>
</dbReference>
<dbReference type="Proteomes" id="UP000313948">
    <property type="component" value="Chromosome"/>
</dbReference>
<feature type="transmembrane region" description="Helical" evidence="7">
    <location>
        <begin position="409"/>
        <end position="430"/>
    </location>
</feature>
<feature type="transmembrane region" description="Helical" evidence="7">
    <location>
        <begin position="505"/>
        <end position="525"/>
    </location>
</feature>
<gene>
    <name evidence="9" type="ORF">FE251_04235</name>
</gene>
<dbReference type="PANTHER" id="PTHR30572:SF4">
    <property type="entry name" value="ABC TRANSPORTER PERMEASE YTRF"/>
    <property type="match status" value="1"/>
</dbReference>
<feature type="domain" description="ABC3 transporter permease C-terminal" evidence="8">
    <location>
        <begin position="742"/>
        <end position="859"/>
    </location>
</feature>
<keyword evidence="4 7" id="KW-1133">Transmembrane helix</keyword>
<feature type="domain" description="ABC3 transporter permease C-terminal" evidence="8">
    <location>
        <begin position="267"/>
        <end position="384"/>
    </location>
</feature>
<feature type="transmembrane region" description="Helical" evidence="7">
    <location>
        <begin position="829"/>
        <end position="849"/>
    </location>
</feature>
<dbReference type="RefSeq" id="WP_139072824.1">
    <property type="nucleotide sequence ID" value="NZ_CP040899.1"/>
</dbReference>
<feature type="transmembrane region" description="Helical" evidence="7">
    <location>
        <begin position="442"/>
        <end position="471"/>
    </location>
</feature>
<evidence type="ECO:0000313" key="9">
    <source>
        <dbReference type="EMBL" id="QDB78674.1"/>
    </source>
</evidence>
<evidence type="ECO:0000256" key="7">
    <source>
        <dbReference type="SAM" id="Phobius"/>
    </source>
</evidence>